<keyword evidence="2" id="KW-0378">Hydrolase</keyword>
<dbReference type="InterPro" id="IPR050742">
    <property type="entry name" value="Helicase_Restrict-Modif_Enz"/>
</dbReference>
<reference evidence="2 3" key="1">
    <citation type="journal article" date="2019" name="Int. J. Syst. Evol. Microbiol.">
        <title>The Global Catalogue of Microorganisms (GCM) 10K type strain sequencing project: providing services to taxonomists for standard genome sequencing and annotation.</title>
        <authorList>
            <consortium name="The Broad Institute Genomics Platform"/>
            <consortium name="The Broad Institute Genome Sequencing Center for Infectious Disease"/>
            <person name="Wu L."/>
            <person name="Ma J."/>
        </authorList>
    </citation>
    <scope>NUCLEOTIDE SEQUENCE [LARGE SCALE GENOMIC DNA]</scope>
    <source>
        <strain evidence="2 3">CGMCC 1.3239</strain>
    </source>
</reference>
<evidence type="ECO:0000313" key="3">
    <source>
        <dbReference type="Proteomes" id="UP001596442"/>
    </source>
</evidence>
<dbReference type="EMBL" id="JBHSWW010000761">
    <property type="protein sequence ID" value="MFC6755380.1"/>
    <property type="molecule type" value="Genomic_DNA"/>
</dbReference>
<evidence type="ECO:0000259" key="1">
    <source>
        <dbReference type="Pfam" id="PF04851"/>
    </source>
</evidence>
<dbReference type="GO" id="GO:0004386">
    <property type="term" value="F:helicase activity"/>
    <property type="evidence" value="ECO:0007669"/>
    <property type="project" value="UniProtKB-KW"/>
</dbReference>
<comment type="caution">
    <text evidence="2">The sequence shown here is derived from an EMBL/GenBank/DDBJ whole genome shotgun (WGS) entry which is preliminary data.</text>
</comment>
<feature type="non-terminal residue" evidence="2">
    <location>
        <position position="140"/>
    </location>
</feature>
<dbReference type="Pfam" id="PF04851">
    <property type="entry name" value="ResIII"/>
    <property type="match status" value="1"/>
</dbReference>
<keyword evidence="2" id="KW-0347">Helicase</keyword>
<sequence length="140" mass="15906">MDSENMEGFPEHTRFTFPWRDYQQRVLDQLASHLADQHLHIVAPPGSGKTVLGLEVMRRLDKPTLICAPSLALRDQWIDRFCELFLATPSCPDWISTSLFEPKFLTVVTYQALHAALDGKHAQRETVLTTLRDCAISTLV</sequence>
<proteinExistence type="predicted"/>
<dbReference type="PANTHER" id="PTHR47396">
    <property type="entry name" value="TYPE I RESTRICTION ENZYME ECOKI R PROTEIN"/>
    <property type="match status" value="1"/>
</dbReference>
<keyword evidence="2" id="KW-0067">ATP-binding</keyword>
<dbReference type="RefSeq" id="WP_379784440.1">
    <property type="nucleotide sequence ID" value="NZ_JBHSWW010000761.1"/>
</dbReference>
<accession>A0ABD5SJD2</accession>
<dbReference type="SUPFAM" id="SSF52540">
    <property type="entry name" value="P-loop containing nucleoside triphosphate hydrolases"/>
    <property type="match status" value="1"/>
</dbReference>
<dbReference type="InterPro" id="IPR006935">
    <property type="entry name" value="Helicase/UvrB_N"/>
</dbReference>
<organism evidence="2 3">
    <name type="scientific">Halorubrum tibetense</name>
    <dbReference type="NCBI Taxonomy" id="175631"/>
    <lineage>
        <taxon>Archaea</taxon>
        <taxon>Methanobacteriati</taxon>
        <taxon>Methanobacteriota</taxon>
        <taxon>Stenosarchaea group</taxon>
        <taxon>Halobacteria</taxon>
        <taxon>Halobacteriales</taxon>
        <taxon>Haloferacaceae</taxon>
        <taxon>Halorubrum</taxon>
    </lineage>
</organism>
<dbReference type="Proteomes" id="UP001596442">
    <property type="component" value="Unassembled WGS sequence"/>
</dbReference>
<protein>
    <submittedName>
        <fullName evidence="2">DEAD/DEAH box helicase</fullName>
        <ecNumber evidence="2">3.6.4.-</ecNumber>
    </submittedName>
</protein>
<keyword evidence="3" id="KW-1185">Reference proteome</keyword>
<dbReference type="InterPro" id="IPR027417">
    <property type="entry name" value="P-loop_NTPase"/>
</dbReference>
<keyword evidence="2" id="KW-0547">Nucleotide-binding</keyword>
<dbReference type="GO" id="GO:0016787">
    <property type="term" value="F:hydrolase activity"/>
    <property type="evidence" value="ECO:0007669"/>
    <property type="project" value="UniProtKB-KW"/>
</dbReference>
<dbReference type="AlphaFoldDB" id="A0ABD5SJD2"/>
<dbReference type="EC" id="3.6.4.-" evidence="2"/>
<feature type="domain" description="Helicase/UvrB N-terminal" evidence="1">
    <location>
        <begin position="17"/>
        <end position="119"/>
    </location>
</feature>
<name>A0ABD5SJD2_9EURY</name>
<evidence type="ECO:0000313" key="2">
    <source>
        <dbReference type="EMBL" id="MFC6755380.1"/>
    </source>
</evidence>
<dbReference type="Gene3D" id="3.40.50.300">
    <property type="entry name" value="P-loop containing nucleotide triphosphate hydrolases"/>
    <property type="match status" value="1"/>
</dbReference>
<gene>
    <name evidence="2" type="ORF">ACFQEU_18170</name>
</gene>
<dbReference type="PANTHER" id="PTHR47396:SF1">
    <property type="entry name" value="ATP-DEPENDENT HELICASE IRC3-RELATED"/>
    <property type="match status" value="1"/>
</dbReference>